<proteinExistence type="inferred from homology"/>
<keyword evidence="1 6" id="KW-0963">Cytoplasm</keyword>
<comment type="function">
    <text evidence="6">Forms membrane-associated dynamic filaments that are essential for cell shape determination. Acts by regulating cell wall synthesis and cell elongation, and thus cell shape. A feedback loop between cell geometry and MreB localization may maintain elongated cell shape by targeting cell wall growth to regions of negative cell wall curvature.</text>
</comment>
<keyword evidence="4 6" id="KW-0133">Cell shape</keyword>
<evidence type="ECO:0000313" key="8">
    <source>
        <dbReference type="Proteomes" id="UP001229651"/>
    </source>
</evidence>
<comment type="caution">
    <text evidence="7">The sequence shown here is derived from an EMBL/GenBank/DDBJ whole genome shotgun (WGS) entry which is preliminary data.</text>
</comment>
<reference evidence="7 8" key="1">
    <citation type="submission" date="2023-07" db="EMBL/GenBank/DDBJ databases">
        <title>Sequencing the genomes of 1000 actinobacteria strains.</title>
        <authorList>
            <person name="Klenk H.-P."/>
        </authorList>
    </citation>
    <scope>NUCLEOTIDE SEQUENCE [LARGE SCALE GENOMIC DNA]</scope>
    <source>
        <strain evidence="7 8">DSM 45805</strain>
    </source>
</reference>
<dbReference type="CDD" id="cd10225">
    <property type="entry name" value="ASKHA_NBD_MreB-like"/>
    <property type="match status" value="1"/>
</dbReference>
<feature type="binding site" evidence="6">
    <location>
        <begin position="158"/>
        <end position="160"/>
    </location>
    <ligand>
        <name>ATP</name>
        <dbReference type="ChEBI" id="CHEBI:30616"/>
    </ligand>
</feature>
<name>A0ABU0EYT3_9PSEU</name>
<keyword evidence="2 6" id="KW-0547">Nucleotide-binding</keyword>
<evidence type="ECO:0000256" key="2">
    <source>
        <dbReference type="ARBA" id="ARBA00022741"/>
    </source>
</evidence>
<organism evidence="7 8">
    <name type="scientific">Amycolatopsis thermophila</name>
    <dbReference type="NCBI Taxonomy" id="206084"/>
    <lineage>
        <taxon>Bacteria</taxon>
        <taxon>Bacillati</taxon>
        <taxon>Actinomycetota</taxon>
        <taxon>Actinomycetes</taxon>
        <taxon>Pseudonocardiales</taxon>
        <taxon>Pseudonocardiaceae</taxon>
        <taxon>Amycolatopsis</taxon>
    </lineage>
</organism>
<dbReference type="InterPro" id="IPR056546">
    <property type="entry name" value="MreB_MamK-like"/>
</dbReference>
<comment type="caution">
    <text evidence="6">Lacks conserved residue(s) required for the propagation of feature annotation.</text>
</comment>
<evidence type="ECO:0000256" key="1">
    <source>
        <dbReference type="ARBA" id="ARBA00022490"/>
    </source>
</evidence>
<dbReference type="InterPro" id="IPR004753">
    <property type="entry name" value="MreB"/>
</dbReference>
<evidence type="ECO:0000256" key="3">
    <source>
        <dbReference type="ARBA" id="ARBA00022840"/>
    </source>
</evidence>
<dbReference type="Pfam" id="PF06723">
    <property type="entry name" value="MreB_Mbl"/>
    <property type="match status" value="1"/>
</dbReference>
<evidence type="ECO:0000256" key="4">
    <source>
        <dbReference type="ARBA" id="ARBA00022960"/>
    </source>
</evidence>
<dbReference type="EMBL" id="JAUSUT010000001">
    <property type="protein sequence ID" value="MDQ0380477.1"/>
    <property type="molecule type" value="Genomic_DNA"/>
</dbReference>
<dbReference type="PRINTS" id="PR01652">
    <property type="entry name" value="SHAPEPROTEIN"/>
</dbReference>
<accession>A0ABU0EYT3</accession>
<feature type="binding site" evidence="6">
    <location>
        <begin position="206"/>
        <end position="209"/>
    </location>
    <ligand>
        <name>ATP</name>
        <dbReference type="ChEBI" id="CHEBI:30616"/>
    </ligand>
</feature>
<comment type="subcellular location">
    <subcellularLocation>
        <location evidence="6">Cytoplasm</location>
    </subcellularLocation>
    <text evidence="6">Membrane-associated.</text>
</comment>
<keyword evidence="3 6" id="KW-0067">ATP-binding</keyword>
<comment type="subunit">
    <text evidence="6">Forms polymers.</text>
</comment>
<dbReference type="Proteomes" id="UP001229651">
    <property type="component" value="Unassembled WGS sequence"/>
</dbReference>
<dbReference type="PANTHER" id="PTHR42749">
    <property type="entry name" value="CELL SHAPE-DETERMINING PROTEIN MREB"/>
    <property type="match status" value="1"/>
</dbReference>
<evidence type="ECO:0000313" key="7">
    <source>
        <dbReference type="EMBL" id="MDQ0380477.1"/>
    </source>
</evidence>
<dbReference type="HAMAP" id="MF_02207">
    <property type="entry name" value="MreB"/>
    <property type="match status" value="1"/>
</dbReference>
<gene>
    <name evidence="6" type="primary">mreB</name>
    <name evidence="7" type="ORF">FB470_004471</name>
</gene>
<dbReference type="Gene3D" id="3.30.420.40">
    <property type="match status" value="2"/>
</dbReference>
<evidence type="ECO:0000256" key="6">
    <source>
        <dbReference type="HAMAP-Rule" id="MF_02207"/>
    </source>
</evidence>
<dbReference type="PANTHER" id="PTHR42749:SF1">
    <property type="entry name" value="CELL SHAPE-DETERMINING PROTEIN MREB"/>
    <property type="match status" value="1"/>
</dbReference>
<feature type="binding site" evidence="6">
    <location>
        <begin position="282"/>
        <end position="285"/>
    </location>
    <ligand>
        <name>ATP</name>
        <dbReference type="ChEBI" id="CHEBI:30616"/>
    </ligand>
</feature>
<evidence type="ECO:0000256" key="5">
    <source>
        <dbReference type="ARBA" id="ARBA00023458"/>
    </source>
</evidence>
<sequence length="331" mass="35076">MGELGIDLGNSNTVVCTPNDGLVFEEPSVMLLRDSGGRRPRVAAIGHEARVMLGRAPASLTATRPLRDGVITDLDTAHEFIRAILRKVARHRWQRWRTRAVIGVPVGATALERRALLEAAEEAGLRRPALLAEPIAGAIGCGVDPLDRRTHLVVDVGGGTAEVTAFCFGGVLAHRSCRVAGDEMTLAVYHHIRDAHGILVGEVDAEEIKIRCSAEEGPAIAVSGRDAATGRPRVASVPVAEIEAAVRPVTDSIIRTLASCLDDLPPQSVGDVLSEGLLAFGGGSLQRGFPERLDDALGFSVKPAERPLTCVAEGAVVALRNRAVLDAFRGW</sequence>
<dbReference type="RefSeq" id="WP_306994455.1">
    <property type="nucleotide sequence ID" value="NZ_JAUSUT010000001.1"/>
</dbReference>
<keyword evidence="8" id="KW-1185">Reference proteome</keyword>
<protein>
    <recommendedName>
        <fullName evidence="6">Cell shape-determining protein MreB</fullName>
    </recommendedName>
</protein>
<comment type="similarity">
    <text evidence="5 6">Belongs to the FtsA/MreB family.</text>
</comment>
<dbReference type="SUPFAM" id="SSF53067">
    <property type="entry name" value="Actin-like ATPase domain"/>
    <property type="match status" value="2"/>
</dbReference>
<dbReference type="InterPro" id="IPR043129">
    <property type="entry name" value="ATPase_NBD"/>
</dbReference>